<feature type="transmembrane region" description="Helical" evidence="25">
    <location>
        <begin position="319"/>
        <end position="340"/>
    </location>
</feature>
<comment type="subunit">
    <text evidence="24">Homodimer. Interacts with lysosomal protein GLMP (via lumenal domain); the interaction starts while both proteins are still in the endoplasmic reticulum and is required for stabilization of MFSD1 in lysosomes but has no direct effect on its targeting to lysosomes or transporter activity.</text>
</comment>
<evidence type="ECO:0000256" key="10">
    <source>
        <dbReference type="ARBA" id="ARBA00044881"/>
    </source>
</evidence>
<evidence type="ECO:0000256" key="11">
    <source>
        <dbReference type="ARBA" id="ARBA00044884"/>
    </source>
</evidence>
<evidence type="ECO:0000256" key="6">
    <source>
        <dbReference type="ARBA" id="ARBA00023136"/>
    </source>
</evidence>
<dbReference type="PANTHER" id="PTHR23512:SF3">
    <property type="entry name" value="MAJOR FACILITATOR SUPERFAMILY DOMAIN-CONTAINING PROTEIN 1"/>
    <property type="match status" value="1"/>
</dbReference>
<evidence type="ECO:0000256" key="16">
    <source>
        <dbReference type="ARBA" id="ARBA00044900"/>
    </source>
</evidence>
<keyword evidence="7" id="KW-0458">Lysosome</keyword>
<evidence type="ECO:0000259" key="26">
    <source>
        <dbReference type="PROSITE" id="PS50850"/>
    </source>
</evidence>
<comment type="catalytic activity">
    <reaction evidence="15">
        <text>L-arginyl-L-alpha-amino acid(out) = L-arginyl-L-alpha-amino acid(in)</text>
        <dbReference type="Rhea" id="RHEA:79371"/>
        <dbReference type="ChEBI" id="CHEBI:84315"/>
    </reaction>
</comment>
<dbReference type="SUPFAM" id="SSF103473">
    <property type="entry name" value="MFS general substrate transporter"/>
    <property type="match status" value="1"/>
</dbReference>
<evidence type="ECO:0000256" key="13">
    <source>
        <dbReference type="ARBA" id="ARBA00044893"/>
    </source>
</evidence>
<evidence type="ECO:0000256" key="14">
    <source>
        <dbReference type="ARBA" id="ARBA00044898"/>
    </source>
</evidence>
<dbReference type="PANTHER" id="PTHR23512">
    <property type="entry name" value="MAJOR FACILITATOR SUPERFAMILY DOMAIN-CONTAINING PROTEIN 1"/>
    <property type="match status" value="1"/>
</dbReference>
<sequence>MSLRSPAYDQTNGASTLRPPRRAVFAFALGCLVFGYAFLQRVAPSVMTEELMRAFSVGGAALGSVSAFYFYAYAGMQLPVGLLIDRFGPRRMMAGAMATCMIGSVLFATSESLAIAAIGRALIGGAVAFGYVGTMTIAAHWFPAGRFSLLVGILQAVGMTGAISGQAPLRLVVDGTGWRDAMIMVGALAALLALAIFLVVRDRQDMRKTSGGMLSGMGRMLRRADSWGNAVCGLTLSAPMLAFAGLWAVPWLVQVHGYSKAEAGATTSIIFIGWGISAPVYGWLTDRIGRRKPLLYSGYAFAVMGLVGVVYIPELSPPAISFLLALIGIGGCSMVLNFTLARETNSPSDTGVALSFVNMCVVGAGAIFQPLIGYLLDLGWDGTEIEGVRIYSEAAYRIAFSAMIVGYAIGLAACFFAVRETHCRQLVEDR</sequence>
<dbReference type="InterPro" id="IPR011701">
    <property type="entry name" value="MFS"/>
</dbReference>
<reference evidence="27" key="1">
    <citation type="submission" date="2021-04" db="EMBL/GenBank/DDBJ databases">
        <authorList>
            <person name="Zhang D.-C."/>
        </authorList>
    </citation>
    <scope>NUCLEOTIDE SEQUENCE</scope>
    <source>
        <strain evidence="27">CGMCC 1.15697</strain>
    </source>
</reference>
<evidence type="ECO:0000313" key="28">
    <source>
        <dbReference type="Proteomes" id="UP000672602"/>
    </source>
</evidence>
<comment type="catalytic activity">
    <reaction evidence="11">
        <text>L-alpha-aminoacyl-L-histidine(out) = L-alpha-aminoacyl-L-histidine(in)</text>
        <dbReference type="Rhea" id="RHEA:79375"/>
        <dbReference type="ChEBI" id="CHEBI:229967"/>
    </reaction>
</comment>
<dbReference type="Pfam" id="PF07690">
    <property type="entry name" value="MFS_1"/>
    <property type="match status" value="2"/>
</dbReference>
<dbReference type="GO" id="GO:0022857">
    <property type="term" value="F:transmembrane transporter activity"/>
    <property type="evidence" value="ECO:0007669"/>
    <property type="project" value="InterPro"/>
</dbReference>
<feature type="transmembrane region" description="Helical" evidence="25">
    <location>
        <begin position="296"/>
        <end position="313"/>
    </location>
</feature>
<comment type="catalytic activity">
    <reaction evidence="14">
        <text>L-aspartyl-L-lysine(out) = L-aspartyl-L-lysine(in)</text>
        <dbReference type="Rhea" id="RHEA:79411"/>
        <dbReference type="ChEBI" id="CHEBI:229953"/>
    </reaction>
</comment>
<comment type="catalytic activity">
    <reaction evidence="8">
        <text>L-lysyl-L-alanine(out) = L-lysyl-L-alanine(in)</text>
        <dbReference type="Rhea" id="RHEA:79399"/>
        <dbReference type="ChEBI" id="CHEBI:229954"/>
    </reaction>
</comment>
<evidence type="ECO:0000256" key="4">
    <source>
        <dbReference type="ARBA" id="ARBA00022692"/>
    </source>
</evidence>
<evidence type="ECO:0000256" key="12">
    <source>
        <dbReference type="ARBA" id="ARBA00044891"/>
    </source>
</evidence>
<feature type="transmembrane region" description="Helical" evidence="25">
    <location>
        <begin position="121"/>
        <end position="142"/>
    </location>
</feature>
<comment type="caution">
    <text evidence="27">The sequence shown here is derived from an EMBL/GenBank/DDBJ whole genome shotgun (WGS) entry which is preliminary data.</text>
</comment>
<gene>
    <name evidence="27" type="ORF">KAJ83_03365</name>
</gene>
<evidence type="ECO:0000256" key="25">
    <source>
        <dbReference type="SAM" id="Phobius"/>
    </source>
</evidence>
<evidence type="ECO:0000256" key="20">
    <source>
        <dbReference type="ARBA" id="ARBA00044924"/>
    </source>
</evidence>
<feature type="transmembrane region" description="Helical" evidence="25">
    <location>
        <begin position="51"/>
        <end position="72"/>
    </location>
</feature>
<dbReference type="Gene3D" id="1.20.1250.20">
    <property type="entry name" value="MFS general substrate transporter like domains"/>
    <property type="match status" value="2"/>
</dbReference>
<evidence type="ECO:0000256" key="24">
    <source>
        <dbReference type="ARBA" id="ARBA00046376"/>
    </source>
</evidence>
<dbReference type="InterPro" id="IPR036259">
    <property type="entry name" value="MFS_trans_sf"/>
</dbReference>
<dbReference type="Proteomes" id="UP000672602">
    <property type="component" value="Unassembled WGS sequence"/>
</dbReference>
<evidence type="ECO:0000256" key="3">
    <source>
        <dbReference type="ARBA" id="ARBA00022448"/>
    </source>
</evidence>
<evidence type="ECO:0000313" key="27">
    <source>
        <dbReference type="EMBL" id="MBP5856032.1"/>
    </source>
</evidence>
<evidence type="ECO:0000256" key="18">
    <source>
        <dbReference type="ARBA" id="ARBA00044912"/>
    </source>
</evidence>
<comment type="subcellular location">
    <subcellularLocation>
        <location evidence="1">Lysosome membrane</location>
        <topology evidence="1">Multi-pass membrane protein</topology>
    </subcellularLocation>
</comment>
<comment type="catalytic activity">
    <reaction evidence="10">
        <text>L-alpha-aminoacyl-L-arginine(out) = L-alpha-aminoacyl-L-arginine(in)</text>
        <dbReference type="Rhea" id="RHEA:79367"/>
        <dbReference type="ChEBI" id="CHEBI:229968"/>
    </reaction>
</comment>
<evidence type="ECO:0000256" key="22">
    <source>
        <dbReference type="ARBA" id="ARBA00045018"/>
    </source>
</evidence>
<evidence type="ECO:0000256" key="23">
    <source>
        <dbReference type="ARBA" id="ARBA00045709"/>
    </source>
</evidence>
<evidence type="ECO:0000256" key="7">
    <source>
        <dbReference type="ARBA" id="ARBA00023228"/>
    </source>
</evidence>
<comment type="catalytic activity">
    <reaction evidence="9">
        <text>L-histidyl-glycine(out) = L-histidyl-glycine(in)</text>
        <dbReference type="Rhea" id="RHEA:79395"/>
        <dbReference type="ChEBI" id="CHEBI:229957"/>
    </reaction>
</comment>
<keyword evidence="28" id="KW-1185">Reference proteome</keyword>
<evidence type="ECO:0000256" key="19">
    <source>
        <dbReference type="ARBA" id="ARBA00044919"/>
    </source>
</evidence>
<dbReference type="AlphaFoldDB" id="A0A8J7V1P6"/>
<evidence type="ECO:0000256" key="1">
    <source>
        <dbReference type="ARBA" id="ARBA00004155"/>
    </source>
</evidence>
<evidence type="ECO:0000256" key="5">
    <source>
        <dbReference type="ARBA" id="ARBA00022989"/>
    </source>
</evidence>
<feature type="transmembrane region" description="Helical" evidence="25">
    <location>
        <begin position="92"/>
        <end position="109"/>
    </location>
</feature>
<feature type="transmembrane region" description="Helical" evidence="25">
    <location>
        <begin position="20"/>
        <end position="39"/>
    </location>
</feature>
<name>A0A8J7V1P6_9PROT</name>
<comment type="catalytic activity">
    <reaction evidence="18">
        <text>L-histidyl-L-alpha-amino acid(out) = L-histidyl-L-alpha-amino acid(in)</text>
        <dbReference type="Rhea" id="RHEA:79379"/>
        <dbReference type="ChEBI" id="CHEBI:229964"/>
    </reaction>
</comment>
<evidence type="ECO:0000256" key="21">
    <source>
        <dbReference type="ARBA" id="ARBA00044985"/>
    </source>
</evidence>
<accession>A0A8J7V1P6</accession>
<dbReference type="InterPro" id="IPR020846">
    <property type="entry name" value="MFS_dom"/>
</dbReference>
<feature type="domain" description="Major facilitator superfamily (MFS) profile" evidence="26">
    <location>
        <begin position="23"/>
        <end position="422"/>
    </location>
</feature>
<comment type="catalytic activity">
    <reaction evidence="17">
        <text>L-arginyl-glycine(out) = L-arginyl-glycine(in)</text>
        <dbReference type="Rhea" id="RHEA:79391"/>
        <dbReference type="ChEBI" id="CHEBI:229955"/>
    </reaction>
</comment>
<feature type="transmembrane region" description="Helical" evidence="25">
    <location>
        <begin position="396"/>
        <end position="418"/>
    </location>
</feature>
<feature type="transmembrane region" description="Helical" evidence="25">
    <location>
        <begin position="265"/>
        <end position="284"/>
    </location>
</feature>
<dbReference type="PROSITE" id="PS50850">
    <property type="entry name" value="MFS"/>
    <property type="match status" value="1"/>
</dbReference>
<comment type="catalytic activity">
    <reaction evidence="19">
        <text>L-alanyl-L-lysine(out) = L-alanyl-L-lysine(in)</text>
        <dbReference type="Rhea" id="RHEA:79415"/>
        <dbReference type="ChEBI" id="CHEBI:192470"/>
    </reaction>
</comment>
<feature type="transmembrane region" description="Helical" evidence="25">
    <location>
        <begin position="352"/>
        <end position="376"/>
    </location>
</feature>
<dbReference type="GO" id="GO:0005765">
    <property type="term" value="C:lysosomal membrane"/>
    <property type="evidence" value="ECO:0007669"/>
    <property type="project" value="UniProtKB-SubCell"/>
</dbReference>
<keyword evidence="5 25" id="KW-1133">Transmembrane helix</keyword>
<keyword evidence="6 25" id="KW-0472">Membrane</keyword>
<evidence type="ECO:0000256" key="8">
    <source>
        <dbReference type="ARBA" id="ARBA00044876"/>
    </source>
</evidence>
<evidence type="ECO:0000256" key="17">
    <source>
        <dbReference type="ARBA" id="ARBA00044903"/>
    </source>
</evidence>
<dbReference type="RefSeq" id="WP_210680585.1">
    <property type="nucleotide sequence ID" value="NZ_JAGMWN010000001.1"/>
</dbReference>
<comment type="catalytic activity">
    <reaction evidence="16">
        <text>L-lysyl-L-lysine(out) = L-lysyl-L-lysine(in)</text>
        <dbReference type="Rhea" id="RHEA:79403"/>
        <dbReference type="ChEBI" id="CHEBI:229956"/>
    </reaction>
</comment>
<evidence type="ECO:0000256" key="2">
    <source>
        <dbReference type="ARBA" id="ARBA00008335"/>
    </source>
</evidence>
<feature type="transmembrane region" description="Helical" evidence="25">
    <location>
        <begin position="181"/>
        <end position="200"/>
    </location>
</feature>
<comment type="function">
    <text evidence="23">Lysosomal dipeptide uniporter that selectively exports lysine, arginine or histidine-containing dipeptides with a net positive charge from the lysosome lumen into the cytosol. Could play a role in a specific type of protein O-glycosylation indirectly regulating macrophages migration and tissue invasion. Also essential for liver homeostasis.</text>
</comment>
<organism evidence="27 28">
    <name type="scientific">Marivibrio halodurans</name>
    <dbReference type="NCBI Taxonomy" id="2039722"/>
    <lineage>
        <taxon>Bacteria</taxon>
        <taxon>Pseudomonadati</taxon>
        <taxon>Pseudomonadota</taxon>
        <taxon>Alphaproteobacteria</taxon>
        <taxon>Rhodospirillales</taxon>
        <taxon>Rhodospirillaceae</taxon>
        <taxon>Marivibrio</taxon>
    </lineage>
</organism>
<keyword evidence="3" id="KW-0813">Transport</keyword>
<evidence type="ECO:0000256" key="15">
    <source>
        <dbReference type="ARBA" id="ARBA00044899"/>
    </source>
</evidence>
<feature type="transmembrane region" description="Helical" evidence="25">
    <location>
        <begin position="227"/>
        <end position="253"/>
    </location>
</feature>
<evidence type="ECO:0000256" key="9">
    <source>
        <dbReference type="ARBA" id="ARBA00044878"/>
    </source>
</evidence>
<comment type="catalytic activity">
    <reaction evidence="12">
        <text>L-lysyl-L-alpha-amino acid(out) = L-lysyl-L-alpha-amino acid(in)</text>
        <dbReference type="Rhea" id="RHEA:79387"/>
        <dbReference type="ChEBI" id="CHEBI:229965"/>
    </reaction>
</comment>
<comment type="catalytic activity">
    <reaction evidence="20">
        <text>L-lysyl-glycine(out) = L-lysyl-glycine(in)</text>
        <dbReference type="Rhea" id="RHEA:79407"/>
        <dbReference type="ChEBI" id="CHEBI:191202"/>
    </reaction>
</comment>
<keyword evidence="4 25" id="KW-0812">Transmembrane</keyword>
<dbReference type="EMBL" id="JAGMWN010000001">
    <property type="protein sequence ID" value="MBP5856032.1"/>
    <property type="molecule type" value="Genomic_DNA"/>
</dbReference>
<comment type="similarity">
    <text evidence="2">Belongs to the major facilitator superfamily.</text>
</comment>
<comment type="catalytic activity">
    <reaction evidence="13">
        <text>L-alpha-aminoacyl-L-lysine(out) = L-alpha-aminoacyl-L-lysine(in)</text>
        <dbReference type="Rhea" id="RHEA:79383"/>
        <dbReference type="ChEBI" id="CHEBI:229966"/>
    </reaction>
</comment>
<protein>
    <recommendedName>
        <fullName evidence="21">Lysosomal dipeptide transporter MFSD1</fullName>
    </recommendedName>
    <alternativeName>
        <fullName evidence="22">Major facilitator superfamily domain-containing protein 1</fullName>
    </alternativeName>
</protein>
<dbReference type="InterPro" id="IPR052187">
    <property type="entry name" value="MFSD1"/>
</dbReference>
<proteinExistence type="inferred from homology"/>